<comment type="caution">
    <text evidence="2">The sequence shown here is derived from an EMBL/GenBank/DDBJ whole genome shotgun (WGS) entry which is preliminary data.</text>
</comment>
<dbReference type="Proteomes" id="UP000051672">
    <property type="component" value="Unassembled WGS sequence"/>
</dbReference>
<dbReference type="EMBL" id="AYZQ01000002">
    <property type="protein sequence ID" value="KRM71885.1"/>
    <property type="molecule type" value="Genomic_DNA"/>
</dbReference>
<gene>
    <name evidence="2" type="ORF">FC34_GL000861</name>
</gene>
<keyword evidence="1" id="KW-0472">Membrane</keyword>
<sequence length="114" mass="13260">MFVDVTPATGYYHLIKMNWFGLLLEAILMPKVVRTQLLDYLAGAAITAVLLGLMLQFHWDHSLFVAVWFLITPFVTYYHRIRPWRQAHPVAFWLTYVLALVAVIGFIYMSLRVS</sequence>
<feature type="transmembrane region" description="Helical" evidence="1">
    <location>
        <begin position="61"/>
        <end position="78"/>
    </location>
</feature>
<evidence type="ECO:0000256" key="1">
    <source>
        <dbReference type="SAM" id="Phobius"/>
    </source>
</evidence>
<dbReference type="STRING" id="1423727.FC34_GL000861"/>
<keyword evidence="1" id="KW-1133">Transmembrane helix</keyword>
<feature type="transmembrane region" description="Helical" evidence="1">
    <location>
        <begin position="37"/>
        <end position="55"/>
    </location>
</feature>
<reference evidence="2 3" key="1">
    <citation type="journal article" date="2015" name="Genome Announc.">
        <title>Expanding the biotechnology potential of lactobacilli through comparative genomics of 213 strains and associated genera.</title>
        <authorList>
            <person name="Sun Z."/>
            <person name="Harris H.M."/>
            <person name="McCann A."/>
            <person name="Guo C."/>
            <person name="Argimon S."/>
            <person name="Zhang W."/>
            <person name="Yang X."/>
            <person name="Jeffery I.B."/>
            <person name="Cooney J.C."/>
            <person name="Kagawa T.F."/>
            <person name="Liu W."/>
            <person name="Song Y."/>
            <person name="Salvetti E."/>
            <person name="Wrobel A."/>
            <person name="Rasinkangas P."/>
            <person name="Parkhill J."/>
            <person name="Rea M.C."/>
            <person name="O'Sullivan O."/>
            <person name="Ritari J."/>
            <person name="Douillard F.P."/>
            <person name="Paul Ross R."/>
            <person name="Yang R."/>
            <person name="Briner A.E."/>
            <person name="Felis G.E."/>
            <person name="de Vos W.M."/>
            <person name="Barrangou R."/>
            <person name="Klaenhammer T.R."/>
            <person name="Caufield P.W."/>
            <person name="Cui Y."/>
            <person name="Zhang H."/>
            <person name="O'Toole P.W."/>
        </authorList>
    </citation>
    <scope>NUCLEOTIDE SEQUENCE [LARGE SCALE GENOMIC DNA]</scope>
    <source>
        <strain evidence="2 3">DSM 23927</strain>
    </source>
</reference>
<keyword evidence="3" id="KW-1185">Reference proteome</keyword>
<organism evidence="2 3">
    <name type="scientific">Lacticaseibacillus brantae DSM 23927</name>
    <dbReference type="NCBI Taxonomy" id="1423727"/>
    <lineage>
        <taxon>Bacteria</taxon>
        <taxon>Bacillati</taxon>
        <taxon>Bacillota</taxon>
        <taxon>Bacilli</taxon>
        <taxon>Lactobacillales</taxon>
        <taxon>Lactobacillaceae</taxon>
        <taxon>Lacticaseibacillus</taxon>
    </lineage>
</organism>
<evidence type="ECO:0000313" key="3">
    <source>
        <dbReference type="Proteomes" id="UP000051672"/>
    </source>
</evidence>
<accession>A0A0R2AX64</accession>
<feature type="transmembrane region" description="Helical" evidence="1">
    <location>
        <begin position="90"/>
        <end position="111"/>
    </location>
</feature>
<evidence type="ECO:0000313" key="2">
    <source>
        <dbReference type="EMBL" id="KRM71885.1"/>
    </source>
</evidence>
<name>A0A0R2AX64_9LACO</name>
<keyword evidence="1" id="KW-0812">Transmembrane</keyword>
<dbReference type="PATRIC" id="fig|1423727.3.peg.868"/>
<dbReference type="AlphaFoldDB" id="A0A0R2AX64"/>
<proteinExistence type="predicted"/>
<protein>
    <submittedName>
        <fullName evidence="2">Uncharacterized protein</fullName>
    </submittedName>
</protein>